<feature type="transmembrane region" description="Helical" evidence="2">
    <location>
        <begin position="80"/>
        <end position="108"/>
    </location>
</feature>
<feature type="transmembrane region" description="Helical" evidence="2">
    <location>
        <begin position="46"/>
        <end position="74"/>
    </location>
</feature>
<protein>
    <submittedName>
        <fullName evidence="3">Phage holin family protein</fullName>
    </submittedName>
</protein>
<feature type="compositionally biased region" description="Basic residues" evidence="1">
    <location>
        <begin position="133"/>
        <end position="142"/>
    </location>
</feature>
<keyword evidence="2" id="KW-0812">Transmembrane</keyword>
<keyword evidence="2" id="KW-0472">Membrane</keyword>
<keyword evidence="4" id="KW-1185">Reference proteome</keyword>
<accession>A0ABW2GH21</accession>
<proteinExistence type="predicted"/>
<evidence type="ECO:0000313" key="4">
    <source>
        <dbReference type="Proteomes" id="UP001596413"/>
    </source>
</evidence>
<feature type="region of interest" description="Disordered" evidence="1">
    <location>
        <begin position="131"/>
        <end position="153"/>
    </location>
</feature>
<reference evidence="4" key="1">
    <citation type="journal article" date="2019" name="Int. J. Syst. Evol. Microbiol.">
        <title>The Global Catalogue of Microorganisms (GCM) 10K type strain sequencing project: providing services to taxonomists for standard genome sequencing and annotation.</title>
        <authorList>
            <consortium name="The Broad Institute Genomics Platform"/>
            <consortium name="The Broad Institute Genome Sequencing Center for Infectious Disease"/>
            <person name="Wu L."/>
            <person name="Ma J."/>
        </authorList>
    </citation>
    <scope>NUCLEOTIDE SEQUENCE [LARGE SCALE GENOMIC DNA]</scope>
    <source>
        <strain evidence="4">CGMCC 1.13681</strain>
    </source>
</reference>
<sequence>MSAPAGEHVERSLGQLVSTATSDMSALIHDEIALAKAELRADVKRAALGSTATIVAGVLILFGFPMLSFALAYGLHAAGIWLWAAFLISFGVHLVLGLLVALVGVMWLRKIKKPEKTIASVQETAQVFSGVRPGRRRSHAARRAGDDVRYSRT</sequence>
<evidence type="ECO:0000256" key="2">
    <source>
        <dbReference type="SAM" id="Phobius"/>
    </source>
</evidence>
<gene>
    <name evidence="3" type="ORF">ACFQLX_08010</name>
</gene>
<comment type="caution">
    <text evidence="3">The sequence shown here is derived from an EMBL/GenBank/DDBJ whole genome shotgun (WGS) entry which is preliminary data.</text>
</comment>
<keyword evidence="2" id="KW-1133">Transmembrane helix</keyword>
<organism evidence="3 4">
    <name type="scientific">Streptomyces polyrhachis</name>
    <dbReference type="NCBI Taxonomy" id="1282885"/>
    <lineage>
        <taxon>Bacteria</taxon>
        <taxon>Bacillati</taxon>
        <taxon>Actinomycetota</taxon>
        <taxon>Actinomycetes</taxon>
        <taxon>Kitasatosporales</taxon>
        <taxon>Streptomycetaceae</taxon>
        <taxon>Streptomyces</taxon>
    </lineage>
</organism>
<dbReference type="InterPro" id="IPR009937">
    <property type="entry name" value="Phage_holin_3_6"/>
</dbReference>
<dbReference type="EMBL" id="JBHSZO010000009">
    <property type="protein sequence ID" value="MFC7218112.1"/>
    <property type="molecule type" value="Genomic_DNA"/>
</dbReference>
<name>A0ABW2GH21_9ACTN</name>
<evidence type="ECO:0000256" key="1">
    <source>
        <dbReference type="SAM" id="MobiDB-lite"/>
    </source>
</evidence>
<feature type="compositionally biased region" description="Basic and acidic residues" evidence="1">
    <location>
        <begin position="143"/>
        <end position="153"/>
    </location>
</feature>
<dbReference type="RefSeq" id="WP_386413396.1">
    <property type="nucleotide sequence ID" value="NZ_JBHSZO010000009.1"/>
</dbReference>
<dbReference type="Proteomes" id="UP001596413">
    <property type="component" value="Unassembled WGS sequence"/>
</dbReference>
<dbReference type="Pfam" id="PF07332">
    <property type="entry name" value="Phage_holin_3_6"/>
    <property type="match status" value="1"/>
</dbReference>
<evidence type="ECO:0000313" key="3">
    <source>
        <dbReference type="EMBL" id="MFC7218112.1"/>
    </source>
</evidence>